<keyword evidence="2" id="KW-0805">Transcription regulation</keyword>
<dbReference type="Pfam" id="PF04542">
    <property type="entry name" value="Sigma70_r2"/>
    <property type="match status" value="1"/>
</dbReference>
<dbReference type="InterPro" id="IPR014284">
    <property type="entry name" value="RNA_pol_sigma-70_dom"/>
</dbReference>
<dbReference type="NCBIfam" id="TIGR02985">
    <property type="entry name" value="Sig70_bacteroi1"/>
    <property type="match status" value="1"/>
</dbReference>
<dbReference type="InterPro" id="IPR013325">
    <property type="entry name" value="RNA_pol_sigma_r2"/>
</dbReference>
<proteinExistence type="inferred from homology"/>
<dbReference type="Pfam" id="PF08281">
    <property type="entry name" value="Sigma70_r4_2"/>
    <property type="match status" value="1"/>
</dbReference>
<accession>A0ABS3Z1Z9</accession>
<feature type="domain" description="RNA polymerase sigma factor 70 region 4 type 2" evidence="6">
    <location>
        <begin position="119"/>
        <end position="169"/>
    </location>
</feature>
<dbReference type="InterPro" id="IPR036388">
    <property type="entry name" value="WH-like_DNA-bd_sf"/>
</dbReference>
<dbReference type="Proteomes" id="UP000677244">
    <property type="component" value="Unassembled WGS sequence"/>
</dbReference>
<reference evidence="7 8" key="1">
    <citation type="submission" date="2021-03" db="EMBL/GenBank/DDBJ databases">
        <title>Assistant Professor.</title>
        <authorList>
            <person name="Huq M.A."/>
        </authorList>
    </citation>
    <scope>NUCLEOTIDE SEQUENCE [LARGE SCALE GENOMIC DNA]</scope>
    <source>
        <strain evidence="7 8">MAH-29</strain>
    </source>
</reference>
<dbReference type="NCBIfam" id="TIGR02937">
    <property type="entry name" value="sigma70-ECF"/>
    <property type="match status" value="1"/>
</dbReference>
<dbReference type="EMBL" id="JAGHKO010000011">
    <property type="protein sequence ID" value="MBO9204181.1"/>
    <property type="molecule type" value="Genomic_DNA"/>
</dbReference>
<keyword evidence="8" id="KW-1185">Reference proteome</keyword>
<dbReference type="InterPro" id="IPR013324">
    <property type="entry name" value="RNA_pol_sigma_r3/r4-like"/>
</dbReference>
<evidence type="ECO:0000256" key="3">
    <source>
        <dbReference type="ARBA" id="ARBA00023082"/>
    </source>
</evidence>
<keyword evidence="4" id="KW-0804">Transcription</keyword>
<dbReference type="PANTHER" id="PTHR43133">
    <property type="entry name" value="RNA POLYMERASE ECF-TYPE SIGMA FACTO"/>
    <property type="match status" value="1"/>
</dbReference>
<dbReference type="SUPFAM" id="SSF88659">
    <property type="entry name" value="Sigma3 and sigma4 domains of RNA polymerase sigma factors"/>
    <property type="match status" value="1"/>
</dbReference>
<dbReference type="InterPro" id="IPR014327">
    <property type="entry name" value="RNA_pol_sigma70_bacteroid"/>
</dbReference>
<dbReference type="Gene3D" id="1.10.1740.10">
    <property type="match status" value="1"/>
</dbReference>
<name>A0ABS3Z1Z9_9BACT</name>
<keyword evidence="3" id="KW-0731">Sigma factor</keyword>
<evidence type="ECO:0000259" key="5">
    <source>
        <dbReference type="Pfam" id="PF04542"/>
    </source>
</evidence>
<evidence type="ECO:0000256" key="4">
    <source>
        <dbReference type="ARBA" id="ARBA00023163"/>
    </source>
</evidence>
<comment type="caution">
    <text evidence="7">The sequence shown here is derived from an EMBL/GenBank/DDBJ whole genome shotgun (WGS) entry which is preliminary data.</text>
</comment>
<comment type="similarity">
    <text evidence="1">Belongs to the sigma-70 factor family. ECF subfamily.</text>
</comment>
<evidence type="ECO:0000259" key="6">
    <source>
        <dbReference type="Pfam" id="PF08281"/>
    </source>
</evidence>
<evidence type="ECO:0000313" key="7">
    <source>
        <dbReference type="EMBL" id="MBO9204181.1"/>
    </source>
</evidence>
<dbReference type="RefSeq" id="WP_209142493.1">
    <property type="nucleotide sequence ID" value="NZ_JAGHKO010000011.1"/>
</dbReference>
<dbReference type="InterPro" id="IPR039425">
    <property type="entry name" value="RNA_pol_sigma-70-like"/>
</dbReference>
<protein>
    <submittedName>
        <fullName evidence="7">RNA polymerase sigma-70 factor</fullName>
    </submittedName>
</protein>
<dbReference type="InterPro" id="IPR013249">
    <property type="entry name" value="RNA_pol_sigma70_r4_t2"/>
</dbReference>
<dbReference type="SUPFAM" id="SSF88946">
    <property type="entry name" value="Sigma2 domain of RNA polymerase sigma factors"/>
    <property type="match status" value="1"/>
</dbReference>
<organism evidence="7 8">
    <name type="scientific">Niastella soli</name>
    <dbReference type="NCBI Taxonomy" id="2821487"/>
    <lineage>
        <taxon>Bacteria</taxon>
        <taxon>Pseudomonadati</taxon>
        <taxon>Bacteroidota</taxon>
        <taxon>Chitinophagia</taxon>
        <taxon>Chitinophagales</taxon>
        <taxon>Chitinophagaceae</taxon>
        <taxon>Niastella</taxon>
    </lineage>
</organism>
<evidence type="ECO:0000256" key="2">
    <source>
        <dbReference type="ARBA" id="ARBA00023015"/>
    </source>
</evidence>
<gene>
    <name evidence="7" type="ORF">J7I42_28090</name>
</gene>
<dbReference type="Gene3D" id="1.10.10.10">
    <property type="entry name" value="Winged helix-like DNA-binding domain superfamily/Winged helix DNA-binding domain"/>
    <property type="match status" value="1"/>
</dbReference>
<feature type="domain" description="RNA polymerase sigma-70 region 2" evidence="5">
    <location>
        <begin position="20"/>
        <end position="84"/>
    </location>
</feature>
<evidence type="ECO:0000313" key="8">
    <source>
        <dbReference type="Proteomes" id="UP000677244"/>
    </source>
</evidence>
<dbReference type="PANTHER" id="PTHR43133:SF46">
    <property type="entry name" value="RNA POLYMERASE SIGMA-70 FACTOR ECF SUBFAMILY"/>
    <property type="match status" value="1"/>
</dbReference>
<evidence type="ECO:0000256" key="1">
    <source>
        <dbReference type="ARBA" id="ARBA00010641"/>
    </source>
</evidence>
<dbReference type="InterPro" id="IPR007627">
    <property type="entry name" value="RNA_pol_sigma70_r2"/>
</dbReference>
<sequence length="191" mass="21899">MENELCKRIADGDEEAFASLFNRYYPLLRPFILKFTHSADKTEEMLQETFLRVWLNRDQLPEVENLQAWIFTIASRQCLHAIRTELNHRKKLAALQVRESDREASTPLDVTQLAEISRLVSQAVNNMPPQRQRIYRMSREEGLKPAAIAEALSLSVATVKNALVTALKDIRHHLGAAGHTISLVFILIMFF</sequence>